<comment type="similarity">
    <text evidence="2">Belongs to the polysaccharide synthase family.</text>
</comment>
<evidence type="ECO:0000256" key="7">
    <source>
        <dbReference type="SAM" id="Phobius"/>
    </source>
</evidence>
<evidence type="ECO:0000256" key="1">
    <source>
        <dbReference type="ARBA" id="ARBA00004651"/>
    </source>
</evidence>
<feature type="transmembrane region" description="Helical" evidence="7">
    <location>
        <begin position="44"/>
        <end position="68"/>
    </location>
</feature>
<keyword evidence="3" id="KW-1003">Cell membrane</keyword>
<dbReference type="PANTHER" id="PTHR30250:SF10">
    <property type="entry name" value="LIPOPOLYSACCHARIDE BIOSYNTHESIS PROTEIN WZXC"/>
    <property type="match status" value="1"/>
</dbReference>
<dbReference type="GO" id="GO:0005886">
    <property type="term" value="C:plasma membrane"/>
    <property type="evidence" value="ECO:0007669"/>
    <property type="project" value="UniProtKB-SubCell"/>
</dbReference>
<dbReference type="EMBL" id="PIQA01000006">
    <property type="protein sequence ID" value="RUO64281.1"/>
    <property type="molecule type" value="Genomic_DNA"/>
</dbReference>
<dbReference type="PANTHER" id="PTHR30250">
    <property type="entry name" value="PST FAMILY PREDICTED COLANIC ACID TRANSPORTER"/>
    <property type="match status" value="1"/>
</dbReference>
<proteinExistence type="inferred from homology"/>
<reference evidence="8 9" key="1">
    <citation type="journal article" date="2011" name="Front. Microbiol.">
        <title>Genomic signatures of strain selection and enhancement in Bacillus atrophaeus var. globigii, a historical biowarfare simulant.</title>
        <authorList>
            <person name="Gibbons H.S."/>
            <person name="Broomall S.M."/>
            <person name="McNew L.A."/>
            <person name="Daligault H."/>
            <person name="Chapman C."/>
            <person name="Bruce D."/>
            <person name="Karavis M."/>
            <person name="Krepps M."/>
            <person name="McGregor P.A."/>
            <person name="Hong C."/>
            <person name="Park K.H."/>
            <person name="Akmal A."/>
            <person name="Feldman A."/>
            <person name="Lin J.S."/>
            <person name="Chang W.E."/>
            <person name="Higgs B.W."/>
            <person name="Demirev P."/>
            <person name="Lindquist J."/>
            <person name="Liem A."/>
            <person name="Fochler E."/>
            <person name="Read T.D."/>
            <person name="Tapia R."/>
            <person name="Johnson S."/>
            <person name="Bishop-Lilly K.A."/>
            <person name="Detter C."/>
            <person name="Han C."/>
            <person name="Sozhamannan S."/>
            <person name="Rosenzweig C.N."/>
            <person name="Skowronski E.W."/>
        </authorList>
    </citation>
    <scope>NUCLEOTIDE SEQUENCE [LARGE SCALE GENOMIC DNA]</scope>
    <source>
        <strain evidence="8 9">TPS4-2</strain>
    </source>
</reference>
<dbReference type="Proteomes" id="UP000288361">
    <property type="component" value="Unassembled WGS sequence"/>
</dbReference>
<dbReference type="Pfam" id="PF13440">
    <property type="entry name" value="Polysacc_synt_3"/>
    <property type="match status" value="1"/>
</dbReference>
<protein>
    <submittedName>
        <fullName evidence="8">Lipopolysaccharide biosynthesis protein</fullName>
    </submittedName>
</protein>
<accession>A0A432YRE8</accession>
<dbReference type="CDD" id="cd13127">
    <property type="entry name" value="MATE_tuaB_like"/>
    <property type="match status" value="1"/>
</dbReference>
<name>A0A432YRE8_9GAMM</name>
<evidence type="ECO:0000313" key="8">
    <source>
        <dbReference type="EMBL" id="RUO64281.1"/>
    </source>
</evidence>
<feature type="transmembrane region" description="Helical" evidence="7">
    <location>
        <begin position="80"/>
        <end position="102"/>
    </location>
</feature>
<feature type="transmembrane region" description="Helical" evidence="7">
    <location>
        <begin position="173"/>
        <end position="192"/>
    </location>
</feature>
<evidence type="ECO:0000256" key="3">
    <source>
        <dbReference type="ARBA" id="ARBA00022475"/>
    </source>
</evidence>
<organism evidence="8 9">
    <name type="scientific">Idiomarina piscisalsi</name>
    <dbReference type="NCBI Taxonomy" id="1096243"/>
    <lineage>
        <taxon>Bacteria</taxon>
        <taxon>Pseudomonadati</taxon>
        <taxon>Pseudomonadota</taxon>
        <taxon>Gammaproteobacteria</taxon>
        <taxon>Alteromonadales</taxon>
        <taxon>Idiomarinaceae</taxon>
        <taxon>Idiomarina</taxon>
    </lineage>
</organism>
<dbReference type="AlphaFoldDB" id="A0A432YRE8"/>
<feature type="transmembrane region" description="Helical" evidence="7">
    <location>
        <begin position="291"/>
        <end position="311"/>
    </location>
</feature>
<evidence type="ECO:0000256" key="2">
    <source>
        <dbReference type="ARBA" id="ARBA00007430"/>
    </source>
</evidence>
<comment type="subcellular location">
    <subcellularLocation>
        <location evidence="1">Cell membrane</location>
        <topology evidence="1">Multi-pass membrane protein</topology>
    </subcellularLocation>
</comment>
<evidence type="ECO:0000256" key="5">
    <source>
        <dbReference type="ARBA" id="ARBA00022989"/>
    </source>
</evidence>
<feature type="transmembrane region" description="Helical" evidence="7">
    <location>
        <begin position="444"/>
        <end position="462"/>
    </location>
</feature>
<feature type="transmembrane region" description="Helical" evidence="7">
    <location>
        <begin position="367"/>
        <end position="395"/>
    </location>
</feature>
<dbReference type="InterPro" id="IPR050833">
    <property type="entry name" value="Poly_Biosynth_Transport"/>
</dbReference>
<gene>
    <name evidence="8" type="ORF">CWI73_08980</name>
</gene>
<feature type="transmembrane region" description="Helical" evidence="7">
    <location>
        <begin position="12"/>
        <end position="38"/>
    </location>
</feature>
<sequence length="473" mass="51287">MKKMNRKIGMGVLWNLANLFFSRGATTVFTLLLARFLAPEAFGLVAMAAVVFELASAFVQSGLGQALIRSKSVSDDDFNTVFLANLGLSVIAYAAVFFSAPYVAHFYDQPKLTILVQVMGLVVFINATKVVQLAVLSRAMNFKAQMKANTTASIASGALAVASAYYGLGVWSLVVMTLSQAFISSVIFWFASSWRPSMVFSSESFIKLFAFGKNLLAEGLLNVAFENSYVLVIGRFFSAEVTGLYFFAKKISNLISHQLSSSVQQATFPALSTLQDNNETLRHKYRQVMQLMMFLIAPVMALLGCLASPLFELLFDEKWQGAVPYVQLLSLVGVLYPLHALNINLLKVKGRSDLVLKIGLIKKIVNLTLLFLAIPYGVLAIAASQVVGSILALIPNTYYSSKLVGYSLVSQLFDAGKPLFAALTASVCAHIFIDTISLPSSLKVIIGGVLALSVFLAISKIIKAEALQLILTS</sequence>
<evidence type="ECO:0000256" key="4">
    <source>
        <dbReference type="ARBA" id="ARBA00022692"/>
    </source>
</evidence>
<keyword evidence="4 7" id="KW-0812">Transmembrane</keyword>
<feature type="transmembrane region" description="Helical" evidence="7">
    <location>
        <begin position="323"/>
        <end position="346"/>
    </location>
</feature>
<keyword evidence="5 7" id="KW-1133">Transmembrane helix</keyword>
<comment type="caution">
    <text evidence="8">The sequence shown here is derived from an EMBL/GenBank/DDBJ whole genome shotgun (WGS) entry which is preliminary data.</text>
</comment>
<feature type="transmembrane region" description="Helical" evidence="7">
    <location>
        <begin position="229"/>
        <end position="248"/>
    </location>
</feature>
<evidence type="ECO:0000313" key="9">
    <source>
        <dbReference type="Proteomes" id="UP000288361"/>
    </source>
</evidence>
<evidence type="ECO:0000256" key="6">
    <source>
        <dbReference type="ARBA" id="ARBA00023136"/>
    </source>
</evidence>
<feature type="transmembrane region" description="Helical" evidence="7">
    <location>
        <begin position="114"/>
        <end position="136"/>
    </location>
</feature>
<keyword evidence="6 7" id="KW-0472">Membrane</keyword>